<dbReference type="NCBIfam" id="TIGR02046">
    <property type="entry name" value="sdhC_b558_fam"/>
    <property type="match status" value="1"/>
</dbReference>
<gene>
    <name evidence="2" type="ORF">RT717_04195</name>
</gene>
<dbReference type="EMBL" id="CP136051">
    <property type="protein sequence ID" value="WOK07826.1"/>
    <property type="molecule type" value="Genomic_DNA"/>
</dbReference>
<reference evidence="2 3" key="1">
    <citation type="journal article" date="2023" name="Microbiol. Resour. Announc.">
        <title>Complete Genome Sequence of Imperialibacter roseus strain P4T.</title>
        <authorList>
            <person name="Tizabi D.R."/>
            <person name="Bachvaroff T."/>
            <person name="Hill R.T."/>
        </authorList>
    </citation>
    <scope>NUCLEOTIDE SEQUENCE [LARGE SCALE GENOMIC DNA]</scope>
    <source>
        <strain evidence="2 3">P4T</strain>
    </source>
</reference>
<dbReference type="InterPro" id="IPR034804">
    <property type="entry name" value="SQR/QFR_C/D"/>
</dbReference>
<dbReference type="CDD" id="cd03498">
    <property type="entry name" value="SQR_TypeB_2_TM"/>
    <property type="match status" value="1"/>
</dbReference>
<feature type="transmembrane region" description="Helical" evidence="1">
    <location>
        <begin position="110"/>
        <end position="130"/>
    </location>
</feature>
<evidence type="ECO:0000313" key="3">
    <source>
        <dbReference type="Proteomes" id="UP001302349"/>
    </source>
</evidence>
<keyword evidence="1" id="KW-0472">Membrane</keyword>
<dbReference type="SUPFAM" id="SSF81343">
    <property type="entry name" value="Fumarate reductase respiratory complex transmembrane subunits"/>
    <property type="match status" value="1"/>
</dbReference>
<feature type="transmembrane region" description="Helical" evidence="1">
    <location>
        <begin position="161"/>
        <end position="186"/>
    </location>
</feature>
<evidence type="ECO:0000313" key="2">
    <source>
        <dbReference type="EMBL" id="WOK07826.1"/>
    </source>
</evidence>
<feature type="transmembrane region" description="Helical" evidence="1">
    <location>
        <begin position="16"/>
        <end position="40"/>
    </location>
</feature>
<dbReference type="RefSeq" id="WP_317490475.1">
    <property type="nucleotide sequence ID" value="NZ_CP136051.1"/>
</dbReference>
<organism evidence="2 3">
    <name type="scientific">Imperialibacter roseus</name>
    <dbReference type="NCBI Taxonomy" id="1324217"/>
    <lineage>
        <taxon>Bacteria</taxon>
        <taxon>Pseudomonadati</taxon>
        <taxon>Bacteroidota</taxon>
        <taxon>Cytophagia</taxon>
        <taxon>Cytophagales</taxon>
        <taxon>Flammeovirgaceae</taxon>
        <taxon>Imperialibacter</taxon>
    </lineage>
</organism>
<keyword evidence="3" id="KW-1185">Reference proteome</keyword>
<sequence>MSWLTDSLKSSIFRKLLMALTGLFLILFLTVHLAGNLQLILNDEGQAFNIYAHTMAHNPFIQLVSKFNFAFIVLHVIYSIWLSRINKTARPVKYGYSAASTNSPWTSRNMGILGTLILVFLVIHLKGFWWEFKNDSIPMVTYDGETMPNVFLVVKAAYSNVWYAAVYVVSMFFVGFHLSHGFASAFQTLGLNHVKYTPAIKAIGKGYAIIVPAMFAIIPILIYIKSLG</sequence>
<dbReference type="InterPro" id="IPR011138">
    <property type="entry name" value="Cytochrome_b-558"/>
</dbReference>
<proteinExistence type="predicted"/>
<name>A0ABZ0IT87_9BACT</name>
<feature type="transmembrane region" description="Helical" evidence="1">
    <location>
        <begin position="60"/>
        <end position="81"/>
    </location>
</feature>
<protein>
    <submittedName>
        <fullName evidence="2">Succinate dehydrogenase cytochrome b subunit</fullName>
    </submittedName>
</protein>
<keyword evidence="1" id="KW-1133">Transmembrane helix</keyword>
<dbReference type="Proteomes" id="UP001302349">
    <property type="component" value="Chromosome"/>
</dbReference>
<keyword evidence="1" id="KW-0812">Transmembrane</keyword>
<dbReference type="Gene3D" id="1.20.1300.10">
    <property type="entry name" value="Fumarate reductase/succinate dehydrogenase, transmembrane subunit"/>
    <property type="match status" value="1"/>
</dbReference>
<evidence type="ECO:0000256" key="1">
    <source>
        <dbReference type="SAM" id="Phobius"/>
    </source>
</evidence>
<accession>A0ABZ0IT87</accession>
<feature type="transmembrane region" description="Helical" evidence="1">
    <location>
        <begin position="207"/>
        <end position="224"/>
    </location>
</feature>